<accession>K5EBA2</accession>
<dbReference type="EMBL" id="AMCW01000038">
    <property type="protein sequence ID" value="EKK03111.1"/>
    <property type="molecule type" value="Genomic_DNA"/>
</dbReference>
<evidence type="ECO:0000313" key="2">
    <source>
        <dbReference type="Proteomes" id="UP000007993"/>
    </source>
</evidence>
<organism evidence="1 2">
    <name type="scientific">Rhodopirellula baltica SH28</name>
    <dbReference type="NCBI Taxonomy" id="993517"/>
    <lineage>
        <taxon>Bacteria</taxon>
        <taxon>Pseudomonadati</taxon>
        <taxon>Planctomycetota</taxon>
        <taxon>Planctomycetia</taxon>
        <taxon>Pirellulales</taxon>
        <taxon>Pirellulaceae</taxon>
        <taxon>Rhodopirellula</taxon>
    </lineage>
</organism>
<comment type="caution">
    <text evidence="1">The sequence shown here is derived from an EMBL/GenBank/DDBJ whole genome shotgun (WGS) entry which is preliminary data.</text>
</comment>
<gene>
    <name evidence="1" type="ORF">RBSH_01569</name>
</gene>
<sequence>MANVARLKLPTVSRNARVESTGWICHTLQSHETIDAVLHHENRWARQVR</sequence>
<evidence type="ECO:0000313" key="1">
    <source>
        <dbReference type="EMBL" id="EKK03111.1"/>
    </source>
</evidence>
<dbReference type="Proteomes" id="UP000007993">
    <property type="component" value="Unassembled WGS sequence"/>
</dbReference>
<name>K5EBA2_RHOBT</name>
<reference evidence="1 2" key="1">
    <citation type="journal article" date="2013" name="Mar. Genomics">
        <title>Expression of sulfatases in Rhodopirellula baltica and the diversity of sulfatases in the genus Rhodopirellula.</title>
        <authorList>
            <person name="Wegner C.E."/>
            <person name="Richter-Heitmann T."/>
            <person name="Klindworth A."/>
            <person name="Klockow C."/>
            <person name="Richter M."/>
            <person name="Achstetter T."/>
            <person name="Glockner F.O."/>
            <person name="Harder J."/>
        </authorList>
    </citation>
    <scope>NUCLEOTIDE SEQUENCE [LARGE SCALE GENOMIC DNA]</scope>
    <source>
        <strain evidence="1 2">SH28</strain>
    </source>
</reference>
<protein>
    <submittedName>
        <fullName evidence="1">Uncharacterized protein</fullName>
    </submittedName>
</protein>
<dbReference type="AlphaFoldDB" id="K5EBA2"/>
<proteinExistence type="predicted"/>